<evidence type="ECO:0000313" key="8">
    <source>
        <dbReference type="Proteomes" id="UP000032300"/>
    </source>
</evidence>
<dbReference type="InterPro" id="IPR011611">
    <property type="entry name" value="PfkB_dom"/>
</dbReference>
<dbReference type="InterPro" id="IPR029056">
    <property type="entry name" value="Ribokinase-like"/>
</dbReference>
<accession>A0A7U5CUI6</accession>
<keyword evidence="3" id="KW-0547">Nucleotide-binding</keyword>
<gene>
    <name evidence="7" type="ORF">TS85_01045</name>
</gene>
<dbReference type="KEGG" id="sphi:TS85_01045"/>
<dbReference type="PANTHER" id="PTHR43085">
    <property type="entry name" value="HEXOKINASE FAMILY MEMBER"/>
    <property type="match status" value="1"/>
</dbReference>
<dbReference type="AlphaFoldDB" id="A0A7U5CUI6"/>
<evidence type="ECO:0000256" key="3">
    <source>
        <dbReference type="ARBA" id="ARBA00022741"/>
    </source>
</evidence>
<feature type="domain" description="Carbohydrate kinase PfkB" evidence="6">
    <location>
        <begin position="36"/>
        <end position="269"/>
    </location>
</feature>
<evidence type="ECO:0000256" key="2">
    <source>
        <dbReference type="ARBA" id="ARBA00022679"/>
    </source>
</evidence>
<keyword evidence="4" id="KW-0418">Kinase</keyword>
<dbReference type="GO" id="GO:0005524">
    <property type="term" value="F:ATP binding"/>
    <property type="evidence" value="ECO:0007669"/>
    <property type="project" value="UniProtKB-KW"/>
</dbReference>
<keyword evidence="2" id="KW-0808">Transferase</keyword>
<dbReference type="OrthoDB" id="7556723at2"/>
<comment type="similarity">
    <text evidence="1">Belongs to the carbohydrate kinase PfkB family.</text>
</comment>
<reference evidence="7 8" key="1">
    <citation type="journal article" date="2015" name="Int. J. Syst. Evol. Microbiol.">
        <title>Sphingomonas hengshuiensis sp. nov., isolated from lake wetland.</title>
        <authorList>
            <person name="Wei S."/>
            <person name="Wang T."/>
            <person name="Liu H."/>
            <person name="Zhang C."/>
            <person name="Guo J."/>
            <person name="Wang Q."/>
            <person name="Liang K."/>
            <person name="Zhang Z."/>
        </authorList>
    </citation>
    <scope>NUCLEOTIDE SEQUENCE [LARGE SCALE GENOMIC DNA]</scope>
    <source>
        <strain evidence="7 8">WHSC-8</strain>
    </source>
</reference>
<evidence type="ECO:0000256" key="4">
    <source>
        <dbReference type="ARBA" id="ARBA00022777"/>
    </source>
</evidence>
<protein>
    <recommendedName>
        <fullName evidence="6">Carbohydrate kinase PfkB domain-containing protein</fullName>
    </recommendedName>
</protein>
<evidence type="ECO:0000256" key="5">
    <source>
        <dbReference type="ARBA" id="ARBA00022840"/>
    </source>
</evidence>
<evidence type="ECO:0000313" key="7">
    <source>
        <dbReference type="EMBL" id="AJP70711.1"/>
    </source>
</evidence>
<keyword evidence="5" id="KW-0067">ATP-binding</keyword>
<dbReference type="GO" id="GO:0016301">
    <property type="term" value="F:kinase activity"/>
    <property type="evidence" value="ECO:0007669"/>
    <property type="project" value="UniProtKB-KW"/>
</dbReference>
<dbReference type="EMBL" id="CP010836">
    <property type="protein sequence ID" value="AJP70711.1"/>
    <property type="molecule type" value="Genomic_DNA"/>
</dbReference>
<keyword evidence="8" id="KW-1185">Reference proteome</keyword>
<dbReference type="SUPFAM" id="SSF53613">
    <property type="entry name" value="Ribokinase-like"/>
    <property type="match status" value="1"/>
</dbReference>
<sequence>MNFQMHSMSASYGQVVGTGLVALDRIHVDEQEPLFEELGGSCGNVLISLAMLGRSVIPLLRLGTDRVGERLERDLRLAGADTKLVWLDEEIRTPVIVEMLDLASSDHSFSFVCPHSFERFGGFEPITLRELEPARPAVSSCAVFYADRVSAAICDAMEAAADGGAIVHFEPSSISDPDLFERALSAAHIFKYSADRLDPDVAERLRPEAFSIVTAGRFGLEVRHDGAAYRCEAIDAGVVKDTCGAGDMVTLGLIDAIIQAGVRGSEGLSLPIVLSGVKSGQRLAAANCAYIGARGLFRERGPQHARTILAAF</sequence>
<name>A0A7U5CUI6_9SPHN</name>
<evidence type="ECO:0000256" key="1">
    <source>
        <dbReference type="ARBA" id="ARBA00010688"/>
    </source>
</evidence>
<reference evidence="7 8" key="2">
    <citation type="submission" date="2015-02" db="EMBL/GenBank/DDBJ databases">
        <title>The complete genome of Sphingomonas hengshuiensis sp. WHSC-8 isolated from soil of Hengshui Lake.</title>
        <authorList>
            <person name="Wei S."/>
            <person name="Guo J."/>
            <person name="Su C."/>
            <person name="Wu R."/>
            <person name="Zhang Z."/>
            <person name="Liang K."/>
            <person name="Li H."/>
            <person name="Wang T."/>
            <person name="Liu H."/>
            <person name="Zhang C."/>
            <person name="Li Z."/>
            <person name="Wang Q."/>
            <person name="Meng J."/>
        </authorList>
    </citation>
    <scope>NUCLEOTIDE SEQUENCE [LARGE SCALE GENOMIC DNA]</scope>
    <source>
        <strain evidence="7 8">WHSC-8</strain>
    </source>
</reference>
<proteinExistence type="inferred from homology"/>
<dbReference type="Proteomes" id="UP000032300">
    <property type="component" value="Chromosome"/>
</dbReference>
<evidence type="ECO:0000259" key="6">
    <source>
        <dbReference type="Pfam" id="PF00294"/>
    </source>
</evidence>
<dbReference type="Gene3D" id="3.40.1190.20">
    <property type="match status" value="1"/>
</dbReference>
<dbReference type="InterPro" id="IPR050306">
    <property type="entry name" value="PfkB_Carbo_kinase"/>
</dbReference>
<dbReference type="Pfam" id="PF00294">
    <property type="entry name" value="PfkB"/>
    <property type="match status" value="1"/>
</dbReference>
<organism evidence="7 8">
    <name type="scientific">Sphingomonas hengshuiensis</name>
    <dbReference type="NCBI Taxonomy" id="1609977"/>
    <lineage>
        <taxon>Bacteria</taxon>
        <taxon>Pseudomonadati</taxon>
        <taxon>Pseudomonadota</taxon>
        <taxon>Alphaproteobacteria</taxon>
        <taxon>Sphingomonadales</taxon>
        <taxon>Sphingomonadaceae</taxon>
        <taxon>Sphingomonas</taxon>
    </lineage>
</organism>
<dbReference type="PANTHER" id="PTHR43085:SF1">
    <property type="entry name" value="PSEUDOURIDINE KINASE-RELATED"/>
    <property type="match status" value="1"/>
</dbReference>